<comment type="caution">
    <text evidence="1">The sequence shown here is derived from an EMBL/GenBank/DDBJ whole genome shotgun (WGS) entry which is preliminary data.</text>
</comment>
<sequence length="69" mass="7728">MKHVVTIELREIKPKQLRKALAEHLRRQGVDARDVDAMGTRDLLGEVVHELTSQLAAIVEDTAELTVRG</sequence>
<accession>A0ABR7L5Q9</accession>
<proteinExistence type="predicted"/>
<evidence type="ECO:0000313" key="1">
    <source>
        <dbReference type="EMBL" id="MBC6447863.1"/>
    </source>
</evidence>
<keyword evidence="2" id="KW-1185">Reference proteome</keyword>
<name>A0ABR7L5Q9_9PSEU</name>
<reference evidence="1 2" key="1">
    <citation type="submission" date="2020-06" db="EMBL/GenBank/DDBJ databases">
        <title>Actinokineospora xiongansis sp. nov., isolated from soil of Baiyangdian.</title>
        <authorList>
            <person name="Zhang X."/>
        </authorList>
    </citation>
    <scope>NUCLEOTIDE SEQUENCE [LARGE SCALE GENOMIC DNA]</scope>
    <source>
        <strain evidence="1 2">HBU206404</strain>
    </source>
</reference>
<protein>
    <recommendedName>
        <fullName evidence="3">Lsr2 protein</fullName>
    </recommendedName>
</protein>
<dbReference type="RefSeq" id="WP_187220352.1">
    <property type="nucleotide sequence ID" value="NZ_JABVED010000005.1"/>
</dbReference>
<evidence type="ECO:0008006" key="3">
    <source>
        <dbReference type="Google" id="ProtNLM"/>
    </source>
</evidence>
<organism evidence="1 2">
    <name type="scientific">Actinokineospora xionganensis</name>
    <dbReference type="NCBI Taxonomy" id="2684470"/>
    <lineage>
        <taxon>Bacteria</taxon>
        <taxon>Bacillati</taxon>
        <taxon>Actinomycetota</taxon>
        <taxon>Actinomycetes</taxon>
        <taxon>Pseudonocardiales</taxon>
        <taxon>Pseudonocardiaceae</taxon>
        <taxon>Actinokineospora</taxon>
    </lineage>
</organism>
<dbReference type="Proteomes" id="UP000734823">
    <property type="component" value="Unassembled WGS sequence"/>
</dbReference>
<gene>
    <name evidence="1" type="ORF">GPZ80_11845</name>
</gene>
<dbReference type="EMBL" id="JABVED010000005">
    <property type="protein sequence ID" value="MBC6447863.1"/>
    <property type="molecule type" value="Genomic_DNA"/>
</dbReference>
<evidence type="ECO:0000313" key="2">
    <source>
        <dbReference type="Proteomes" id="UP000734823"/>
    </source>
</evidence>